<dbReference type="EMBL" id="FNDS01000011">
    <property type="protein sequence ID" value="SDI54680.1"/>
    <property type="molecule type" value="Genomic_DNA"/>
</dbReference>
<keyword evidence="2" id="KW-1185">Reference proteome</keyword>
<accession>A0A1G8LHG7</accession>
<protein>
    <submittedName>
        <fullName evidence="1">Uncharacterized protein</fullName>
    </submittedName>
</protein>
<dbReference type="AlphaFoldDB" id="A0A1G8LHG7"/>
<dbReference type="RefSeq" id="WP_090266865.1">
    <property type="nucleotide sequence ID" value="NZ_FNDS01000011.1"/>
</dbReference>
<dbReference type="STRING" id="428992.SAMN05216272_111135"/>
<dbReference type="Proteomes" id="UP000199636">
    <property type="component" value="Unassembled WGS sequence"/>
</dbReference>
<name>A0A1G8LHG7_9PSED</name>
<evidence type="ECO:0000313" key="1">
    <source>
        <dbReference type="EMBL" id="SDI54680.1"/>
    </source>
</evidence>
<sequence>MNISVLNFNAYKIDVDPSSRTTVGVSAFDADGASVLENFDIEQIVNHFGAENLLDEIGEQVARRHFQIEG</sequence>
<proteinExistence type="predicted"/>
<evidence type="ECO:0000313" key="2">
    <source>
        <dbReference type="Proteomes" id="UP000199636"/>
    </source>
</evidence>
<organism evidence="1 2">
    <name type="scientific">Pseudomonas panipatensis</name>
    <dbReference type="NCBI Taxonomy" id="428992"/>
    <lineage>
        <taxon>Bacteria</taxon>
        <taxon>Pseudomonadati</taxon>
        <taxon>Pseudomonadota</taxon>
        <taxon>Gammaproteobacteria</taxon>
        <taxon>Pseudomonadales</taxon>
        <taxon>Pseudomonadaceae</taxon>
        <taxon>Pseudomonas</taxon>
    </lineage>
</organism>
<gene>
    <name evidence="1" type="ORF">SAMN05216272_111135</name>
</gene>
<reference evidence="2" key="1">
    <citation type="submission" date="2016-10" db="EMBL/GenBank/DDBJ databases">
        <authorList>
            <person name="Varghese N."/>
            <person name="Submissions S."/>
        </authorList>
    </citation>
    <scope>NUCLEOTIDE SEQUENCE [LARGE SCALE GENOMIC DNA]</scope>
    <source>
        <strain evidence="2">CCM 7469</strain>
    </source>
</reference>